<dbReference type="Proteomes" id="UP000694005">
    <property type="component" value="Chromosome A06"/>
</dbReference>
<dbReference type="AlphaFoldDB" id="A0A3P5YXB6"/>
<reference evidence="2" key="1">
    <citation type="submission" date="2018-11" db="EMBL/GenBank/DDBJ databases">
        <authorList>
            <consortium name="Genoscope - CEA"/>
            <person name="William W."/>
        </authorList>
    </citation>
    <scope>NUCLEOTIDE SEQUENCE</scope>
</reference>
<proteinExistence type="predicted"/>
<organism evidence="2">
    <name type="scientific">Brassica campestris</name>
    <name type="common">Field mustard</name>
    <dbReference type="NCBI Taxonomy" id="3711"/>
    <lineage>
        <taxon>Eukaryota</taxon>
        <taxon>Viridiplantae</taxon>
        <taxon>Streptophyta</taxon>
        <taxon>Embryophyta</taxon>
        <taxon>Tracheophyta</taxon>
        <taxon>Spermatophyta</taxon>
        <taxon>Magnoliopsida</taxon>
        <taxon>eudicotyledons</taxon>
        <taxon>Gunneridae</taxon>
        <taxon>Pentapetalae</taxon>
        <taxon>rosids</taxon>
        <taxon>malvids</taxon>
        <taxon>Brassicales</taxon>
        <taxon>Brassicaceae</taxon>
        <taxon>Brassiceae</taxon>
        <taxon>Brassica</taxon>
    </lineage>
</organism>
<dbReference type="EMBL" id="LS974622">
    <property type="protein sequence ID" value="CAG7872443.1"/>
    <property type="molecule type" value="Genomic_DNA"/>
</dbReference>
<protein>
    <submittedName>
        <fullName evidence="1">Uncharacterized protein</fullName>
    </submittedName>
</protein>
<gene>
    <name evidence="2" type="ORF">BRAA06T26834Z</name>
    <name evidence="1" type="ORF">BRAPAZ1V2_A06P46830.2</name>
</gene>
<dbReference type="Gramene" id="A06p46830.2_BraZ1">
    <property type="protein sequence ID" value="A06p46830.2_BraZ1.CDS.1"/>
    <property type="gene ID" value="A06g46830.2_BraZ1"/>
</dbReference>
<evidence type="ECO:0000313" key="2">
    <source>
        <dbReference type="EMBL" id="VDC68294.1"/>
    </source>
</evidence>
<sequence length="82" mass="9422">MSHTHTTQPITCLDIILVKKRKKREESVCYKSLCFCLSSTFLFPSSQPLGIFSLSSFSLSPTLIIFDRSRWIHNLPVLPEHL</sequence>
<dbReference type="EMBL" id="LR031569">
    <property type="protein sequence ID" value="VDC68294.1"/>
    <property type="molecule type" value="Genomic_DNA"/>
</dbReference>
<accession>A0A3P5YXB6</accession>
<name>A0A3P5YXB6_BRACM</name>
<evidence type="ECO:0000313" key="1">
    <source>
        <dbReference type="EMBL" id="CAG7872443.1"/>
    </source>
</evidence>